<reference evidence="1" key="2">
    <citation type="submission" date="2019-01" db="EMBL/GenBank/DDBJ databases">
        <authorList>
            <consortium name="NCBI Pathogen Detection Project"/>
        </authorList>
    </citation>
    <scope>NUCLEOTIDE SEQUENCE</scope>
    <source>
        <strain evidence="1">BCW_3452</strain>
    </source>
</reference>
<organism evidence="1">
    <name type="scientific">Vibrio vulnificus</name>
    <dbReference type="NCBI Taxonomy" id="672"/>
    <lineage>
        <taxon>Bacteria</taxon>
        <taxon>Pseudomonadati</taxon>
        <taxon>Pseudomonadota</taxon>
        <taxon>Gammaproteobacteria</taxon>
        <taxon>Vibrionales</taxon>
        <taxon>Vibrionaceae</taxon>
        <taxon>Vibrio</taxon>
    </lineage>
</organism>
<accession>A0A8H9N1R4</accession>
<proteinExistence type="predicted"/>
<protein>
    <submittedName>
        <fullName evidence="1">Uncharacterized protein</fullName>
    </submittedName>
</protein>
<name>A0A8H9N1R4_VIBVL</name>
<evidence type="ECO:0000313" key="1">
    <source>
        <dbReference type="EMBL" id="HAS8541257.1"/>
    </source>
</evidence>
<gene>
    <name evidence="1" type="ORF">I7730_15855</name>
</gene>
<dbReference type="EMBL" id="DACRBY010000020">
    <property type="protein sequence ID" value="HAS8541257.1"/>
    <property type="molecule type" value="Genomic_DNA"/>
</dbReference>
<comment type="caution">
    <text evidence="1">The sequence shown here is derived from an EMBL/GenBank/DDBJ whole genome shotgun (WGS) entry which is preliminary data.</text>
</comment>
<reference evidence="1" key="1">
    <citation type="journal article" date="2018" name="Genome Biol.">
        <title>SKESA: strategic k-mer extension for scrupulous assemblies.</title>
        <authorList>
            <person name="Souvorov A."/>
            <person name="Agarwala R."/>
            <person name="Lipman D.J."/>
        </authorList>
    </citation>
    <scope>NUCLEOTIDE SEQUENCE</scope>
    <source>
        <strain evidence="1">BCW_3452</strain>
    </source>
</reference>
<sequence>MSLERATRVLEAFRQSNIPITSDSVLDELRLAYGGDRGQKVTLYRGLLFRSQSSAERFYDDIEANSGYVSSMPSSFSTDKGTAREFSRMPKTYDDMDLAREAMKYIKIGETVGGYEGALIEVEVDAGDCIDLRKANMEAEGELLLMPGTVVKVVNIEKQIPLTRQFNEGYLNIDSCIRELSHGSPEVDFILKNFIDKLNVENVGLLLDSAKARRVEKREKRRSGDAEHLAEAKRTGEVTVVRTPKRDHADWAGERDHYYTYFNPNGVVICEWDQLHYVDGKHVSKTELHCPDLPPWIMEMFATEEGVVPESQALAFSEMQVEYDAIAQAIIDASECAEFTAKFYDHNLREGIRKFANPMMLALASDAVNPEKASKLLEVESNAPRRMTKDQLRSHTTQVESAMAELIQGIVESRPSQNSPRPSFKPS</sequence>
<dbReference type="Proteomes" id="UP000863257">
    <property type="component" value="Unassembled WGS sequence"/>
</dbReference>
<dbReference type="AlphaFoldDB" id="A0A8H9N1R4"/>